<accession>A0A6L6L5F2</accession>
<dbReference type="Proteomes" id="UP000478483">
    <property type="component" value="Unassembled WGS sequence"/>
</dbReference>
<reference evidence="1 2" key="1">
    <citation type="journal article" date="2019" name="Nat. Med.">
        <title>A library of human gut bacterial isolates paired with longitudinal multiomics data enables mechanistic microbiome research.</title>
        <authorList>
            <person name="Poyet M."/>
            <person name="Groussin M."/>
            <person name="Gibbons S.M."/>
            <person name="Avila-Pacheco J."/>
            <person name="Jiang X."/>
            <person name="Kearney S.M."/>
            <person name="Perrotta A.R."/>
            <person name="Berdy B."/>
            <person name="Zhao S."/>
            <person name="Lieberman T.D."/>
            <person name="Swanson P.K."/>
            <person name="Smith M."/>
            <person name="Roesemann S."/>
            <person name="Alexander J.E."/>
            <person name="Rich S.A."/>
            <person name="Livny J."/>
            <person name="Vlamakis H."/>
            <person name="Clish C."/>
            <person name="Bullock K."/>
            <person name="Deik A."/>
            <person name="Scott J."/>
            <person name="Pierce K.A."/>
            <person name="Xavier R.J."/>
            <person name="Alm E.J."/>
        </authorList>
    </citation>
    <scope>NUCLEOTIDE SEQUENCE [LARGE SCALE GENOMIC DNA]</scope>
    <source>
        <strain evidence="1 2">BIOML-A1</strain>
    </source>
</reference>
<evidence type="ECO:0000313" key="2">
    <source>
        <dbReference type="Proteomes" id="UP000478483"/>
    </source>
</evidence>
<evidence type="ECO:0000313" key="1">
    <source>
        <dbReference type="EMBL" id="MTR84319.1"/>
    </source>
</evidence>
<organism evidence="1 2">
    <name type="scientific">Roseburia intestinalis</name>
    <dbReference type="NCBI Taxonomy" id="166486"/>
    <lineage>
        <taxon>Bacteria</taxon>
        <taxon>Bacillati</taxon>
        <taxon>Bacillota</taxon>
        <taxon>Clostridia</taxon>
        <taxon>Lachnospirales</taxon>
        <taxon>Lachnospiraceae</taxon>
        <taxon>Roseburia</taxon>
    </lineage>
</organism>
<protein>
    <submittedName>
        <fullName evidence="1">Histidinol dehydrogenase</fullName>
    </submittedName>
</protein>
<sequence length="90" mass="10962">MSKEEEIEMLKEKLDYYTLVATDEEFDAEEVIKIVKRLEELEPTEAPEKSVDEFLDDFWKYCEEREREKKILEEFRKQNSCIYDEKSVVL</sequence>
<proteinExistence type="predicted"/>
<dbReference type="RefSeq" id="WP_118413190.1">
    <property type="nucleotide sequence ID" value="NZ_QRPI01000017.1"/>
</dbReference>
<dbReference type="AlphaFoldDB" id="A0A6L6L5F2"/>
<dbReference type="EMBL" id="WNAJ01000004">
    <property type="protein sequence ID" value="MTR84319.1"/>
    <property type="molecule type" value="Genomic_DNA"/>
</dbReference>
<gene>
    <name evidence="1" type="ORF">GMD50_04445</name>
</gene>
<name>A0A6L6L5F2_9FIRM</name>
<comment type="caution">
    <text evidence="1">The sequence shown here is derived from an EMBL/GenBank/DDBJ whole genome shotgun (WGS) entry which is preliminary data.</text>
</comment>